<evidence type="ECO:0000256" key="6">
    <source>
        <dbReference type="ARBA" id="ARBA00023170"/>
    </source>
</evidence>
<proteinExistence type="predicted"/>
<keyword evidence="12" id="KW-1185">Reference proteome</keyword>
<keyword evidence="7" id="KW-0325">Glycoprotein</keyword>
<dbReference type="CDD" id="cd15047">
    <property type="entry name" value="7tmC_GABA-B-like"/>
    <property type="match status" value="1"/>
</dbReference>
<evidence type="ECO:0000256" key="10">
    <source>
        <dbReference type="SAM" id="Phobius"/>
    </source>
</evidence>
<evidence type="ECO:0000256" key="3">
    <source>
        <dbReference type="ARBA" id="ARBA00022989"/>
    </source>
</evidence>
<evidence type="ECO:0000259" key="11">
    <source>
        <dbReference type="PROSITE" id="PS50259"/>
    </source>
</evidence>
<dbReference type="Pfam" id="PF00003">
    <property type="entry name" value="7tm_3"/>
    <property type="match status" value="1"/>
</dbReference>
<comment type="subcellular location">
    <subcellularLocation>
        <location evidence="1">Membrane</location>
        <topology evidence="1">Multi-pass membrane protein</topology>
    </subcellularLocation>
</comment>
<name>A0ABM0LX28_SACKO</name>
<dbReference type="PRINTS" id="PR01176">
    <property type="entry name" value="GABABRECEPTR"/>
</dbReference>
<dbReference type="GeneID" id="102808845"/>
<feature type="transmembrane region" description="Helical" evidence="10">
    <location>
        <begin position="438"/>
        <end position="459"/>
    </location>
</feature>
<keyword evidence="8" id="KW-0807">Transducer</keyword>
<dbReference type="Pfam" id="PF01094">
    <property type="entry name" value="ANF_receptor"/>
    <property type="match status" value="1"/>
</dbReference>
<keyword evidence="6" id="KW-0675">Receptor</keyword>
<keyword evidence="4" id="KW-0297">G-protein coupled receptor</keyword>
<dbReference type="InterPro" id="IPR001828">
    <property type="entry name" value="ANF_lig-bd_rcpt"/>
</dbReference>
<keyword evidence="5 10" id="KW-0472">Membrane</keyword>
<evidence type="ECO:0000313" key="12">
    <source>
        <dbReference type="Proteomes" id="UP000694865"/>
    </source>
</evidence>
<dbReference type="InterPro" id="IPR002455">
    <property type="entry name" value="GPCR3_GABA-B"/>
</dbReference>
<evidence type="ECO:0000256" key="9">
    <source>
        <dbReference type="SAM" id="Coils"/>
    </source>
</evidence>
<organism evidence="12 13">
    <name type="scientific">Saccoglossus kowalevskii</name>
    <name type="common">Acorn worm</name>
    <dbReference type="NCBI Taxonomy" id="10224"/>
    <lineage>
        <taxon>Eukaryota</taxon>
        <taxon>Metazoa</taxon>
        <taxon>Hemichordata</taxon>
        <taxon>Enteropneusta</taxon>
        <taxon>Harrimaniidae</taxon>
        <taxon>Saccoglossus</taxon>
    </lineage>
</organism>
<dbReference type="PANTHER" id="PTHR10519">
    <property type="entry name" value="GABA-B RECEPTOR"/>
    <property type="match status" value="1"/>
</dbReference>
<evidence type="ECO:0000256" key="2">
    <source>
        <dbReference type="ARBA" id="ARBA00022692"/>
    </source>
</evidence>
<evidence type="ECO:0000256" key="7">
    <source>
        <dbReference type="ARBA" id="ARBA00023180"/>
    </source>
</evidence>
<accession>A0ABM0LX28</accession>
<keyword evidence="2 10" id="KW-0812">Transmembrane</keyword>
<keyword evidence="9" id="KW-0175">Coiled coil</keyword>
<dbReference type="CDD" id="cd06366">
    <property type="entry name" value="PBP1_GABAb_receptor"/>
    <property type="match status" value="1"/>
</dbReference>
<dbReference type="SUPFAM" id="SSF53822">
    <property type="entry name" value="Periplasmic binding protein-like I"/>
    <property type="match status" value="1"/>
</dbReference>
<feature type="coiled-coil region" evidence="9">
    <location>
        <begin position="630"/>
        <end position="657"/>
    </location>
</feature>
<sequence>MTKKVMKIDVVCEDIPLYISGFFITKGYGGWAEGALPAASMALDDVNKMESLLVGYKLEMNDTNTQGDSGIAMRELIHQLHTPPTKIMILGPTMEQESLAIAETSRYWNLAQMGFSTVAPELSNTARFPLYYRTRMPQNSMNPTRIGLMEYFGWERAAIFYSPKLKADALTFMNDMVASNKTVVTMEDWTESITDELKRLKNIGTRIFHVFVFNSDYTLRELFCEAYKQGLYQPRYAWIVSSMGLGTWWNASLVSDTEDITCTTEEMRLAAYGTIVVKETWWNTIGGQTTYGIHTDDFRSDYLNITSTLGLKPAYFAPLVYDAVWSIAYALNTTRQRLPPGKALEDFTYEDSEMAEVITSAVSQTSFIGVSGPVSFNSVGDRIGTVMIYQFINSGYILRATNLNGVFNWNSEFTWTDSVIPPDRLMGKRLYLVIDNALFYSMCGLAIICLIFATCLAVFNVMNRDKKAIRMSSPKINGIIIIGAVLAYISIVVFGLDCHVFSSTFCIVVCQLRVWLICLGFTIGFGAMFSKTWRIHKIFTNKKVKSIKIQDAHLLGIVLVLISVDVIILVLWTSVDPLRHEERELPSRVIQLRNNISPGDTITSSEVGTRPNNVEGTTSTYVVKHSSGSCLKAEEEVKKLRELYRETHDELLSYRRKGAEQVCCRVTTERNQEWTLDFMEAITNYDVRQLHWFDIVSNPYNWKPYLRAPERGQPAVQVQRHASNANYTINLLTSASGIGHADIITGLPTV</sequence>
<feature type="transmembrane region" description="Helical" evidence="10">
    <location>
        <begin position="479"/>
        <end position="502"/>
    </location>
</feature>
<feature type="domain" description="G-protein coupled receptors family 3 profile" evidence="11">
    <location>
        <begin position="445"/>
        <end position="577"/>
    </location>
</feature>
<dbReference type="Proteomes" id="UP000694865">
    <property type="component" value="Unplaced"/>
</dbReference>
<keyword evidence="3 10" id="KW-1133">Transmembrane helix</keyword>
<dbReference type="Gene3D" id="3.40.50.2300">
    <property type="match status" value="2"/>
</dbReference>
<dbReference type="InterPro" id="IPR017978">
    <property type="entry name" value="GPCR_3_C"/>
</dbReference>
<evidence type="ECO:0000256" key="4">
    <source>
        <dbReference type="ARBA" id="ARBA00023040"/>
    </source>
</evidence>
<dbReference type="PANTHER" id="PTHR10519:SF20">
    <property type="entry name" value="G-PROTEIN COUPLED RECEPTOR 156-RELATED"/>
    <property type="match status" value="1"/>
</dbReference>
<feature type="transmembrane region" description="Helical" evidence="10">
    <location>
        <begin position="514"/>
        <end position="533"/>
    </location>
</feature>
<evidence type="ECO:0000256" key="1">
    <source>
        <dbReference type="ARBA" id="ARBA00004141"/>
    </source>
</evidence>
<dbReference type="RefSeq" id="XP_006812319.1">
    <property type="nucleotide sequence ID" value="XM_006812256.1"/>
</dbReference>
<evidence type="ECO:0000256" key="8">
    <source>
        <dbReference type="ARBA" id="ARBA00023224"/>
    </source>
</evidence>
<dbReference type="InterPro" id="IPR028082">
    <property type="entry name" value="Peripla_BP_I"/>
</dbReference>
<dbReference type="PROSITE" id="PS50259">
    <property type="entry name" value="G_PROTEIN_RECEP_F3_4"/>
    <property type="match status" value="1"/>
</dbReference>
<reference evidence="13" key="1">
    <citation type="submission" date="2025-08" db="UniProtKB">
        <authorList>
            <consortium name="RefSeq"/>
        </authorList>
    </citation>
    <scope>IDENTIFICATION</scope>
    <source>
        <tissue evidence="13">Testes</tissue>
    </source>
</reference>
<protein>
    <submittedName>
        <fullName evidence="13">Gamma-aminobutyric acid type B receptor subunit 2-like</fullName>
    </submittedName>
</protein>
<evidence type="ECO:0000256" key="5">
    <source>
        <dbReference type="ARBA" id="ARBA00023136"/>
    </source>
</evidence>
<feature type="transmembrane region" description="Helical" evidence="10">
    <location>
        <begin position="554"/>
        <end position="575"/>
    </location>
</feature>
<dbReference type="PRINTS" id="PR01177">
    <property type="entry name" value="GABAB1RECPTR"/>
</dbReference>
<evidence type="ECO:0000313" key="13">
    <source>
        <dbReference type="RefSeq" id="XP_006812319.1"/>
    </source>
</evidence>
<gene>
    <name evidence="13" type="primary">LOC102808845</name>
</gene>